<dbReference type="PANTHER" id="PTHR45528:SF1">
    <property type="entry name" value="SENSOR HISTIDINE KINASE CPXA"/>
    <property type="match status" value="1"/>
</dbReference>
<name>A0A090KQJ5_9BACI</name>
<dbReference type="InterPro" id="IPR003594">
    <property type="entry name" value="HATPase_dom"/>
</dbReference>
<evidence type="ECO:0000256" key="9">
    <source>
        <dbReference type="ARBA" id="ARBA00022777"/>
    </source>
</evidence>
<organism evidence="17 18">
    <name type="scientific">Caldibacillus thermoamylovorans</name>
    <dbReference type="NCBI Taxonomy" id="35841"/>
    <lineage>
        <taxon>Bacteria</taxon>
        <taxon>Bacillati</taxon>
        <taxon>Bacillota</taxon>
        <taxon>Bacilli</taxon>
        <taxon>Bacillales</taxon>
        <taxon>Bacillaceae</taxon>
        <taxon>Caldibacillus</taxon>
    </lineage>
</organism>
<dbReference type="SUPFAM" id="SSF47384">
    <property type="entry name" value="Homodimeric domain of signal transducing histidine kinase"/>
    <property type="match status" value="1"/>
</dbReference>
<feature type="transmembrane region" description="Helical" evidence="14">
    <location>
        <begin position="314"/>
        <end position="334"/>
    </location>
</feature>
<evidence type="ECO:0000256" key="8">
    <source>
        <dbReference type="ARBA" id="ARBA00022741"/>
    </source>
</evidence>
<evidence type="ECO:0000256" key="13">
    <source>
        <dbReference type="ARBA" id="ARBA00023136"/>
    </source>
</evidence>
<dbReference type="Pfam" id="PF00512">
    <property type="entry name" value="HisKA"/>
    <property type="match status" value="1"/>
</dbReference>
<dbReference type="SMART" id="SM00387">
    <property type="entry name" value="HATPase_c"/>
    <property type="match status" value="1"/>
</dbReference>
<evidence type="ECO:0000256" key="7">
    <source>
        <dbReference type="ARBA" id="ARBA00022692"/>
    </source>
</evidence>
<sequence>MKKYSHSKLTKFIVFIIMIAFFSGTITTLVKIMTIPFNSVLQKSYFESAAYIQESQGLISDLTKLMGEFKNEENILNGGTISEDELKDKEEELYFQFQNSKKYNPKLSEEENYEQFKKEYADEIAHERDKFIQRDLREYHLLLQNMDDYETPLFYASDGTNVYTNTTMKERQEFETYPAFFIFDHYDQEIYPKETRENDYLYWITDQVNELDPENTVIYLAFPDKFLNTNIKEWKENSALSAKNLYKLTYLVPGFILSFIYLALVTGRKSFRDQEVHLNVIDKLYNDINVLLCVSLIALYTVLLDLLFEMNNKMILPITVLIAAIGFVLIFSLIKHGKNKTLIKHTLLYNLISQFAHFIGDVYRNGSLAVKTVLLAVGYPLLVALTFFIFPVTLGVAAWFALKKIKSFNAIQAGVEEIKAGNLQYHIDIKGRGEFARLAENINSITDGLRNAVDNELKSERLKTELITNVSHDIRTPLTSIITYVDLLKNEKDPTKIEEYVGVLDQKSKRLKVLTDNLFEAAKASSGDIPVHLEKIDIISLINQGLGEVGDKILARNLEFKLNFPADKLFVTADGRLLWRSIENVLSNIFKYALEGSRVYVDIEDLGNDVRLVFKNISASELNISADELMERFKRGDESRTSEGSGLGLSIAKSLIEIQRGKFSIQIDGDLFKAIIVLPKYSQE</sequence>
<proteinExistence type="predicted"/>
<dbReference type="Proteomes" id="UP000040576">
    <property type="component" value="Unassembled WGS sequence"/>
</dbReference>
<evidence type="ECO:0000313" key="18">
    <source>
        <dbReference type="Proteomes" id="UP000040576"/>
    </source>
</evidence>
<dbReference type="Gene3D" id="6.10.340.10">
    <property type="match status" value="1"/>
</dbReference>
<dbReference type="PANTHER" id="PTHR45528">
    <property type="entry name" value="SENSOR HISTIDINE KINASE CPXA"/>
    <property type="match status" value="1"/>
</dbReference>
<evidence type="ECO:0000256" key="6">
    <source>
        <dbReference type="ARBA" id="ARBA00022679"/>
    </source>
</evidence>
<keyword evidence="6" id="KW-0808">Transferase</keyword>
<evidence type="ECO:0000256" key="10">
    <source>
        <dbReference type="ARBA" id="ARBA00022840"/>
    </source>
</evidence>
<keyword evidence="18" id="KW-1185">Reference proteome</keyword>
<dbReference type="PROSITE" id="PS50109">
    <property type="entry name" value="HIS_KIN"/>
    <property type="match status" value="1"/>
</dbReference>
<dbReference type="RefSeq" id="WP_197057078.1">
    <property type="nucleotide sequence ID" value="NZ_CCRF01000038.1"/>
</dbReference>
<comment type="subcellular location">
    <subcellularLocation>
        <location evidence="2">Cell membrane</location>
        <topology evidence="2">Multi-pass membrane protein</topology>
    </subcellularLocation>
</comment>
<feature type="transmembrane region" description="Helical" evidence="14">
    <location>
        <begin position="288"/>
        <end position="308"/>
    </location>
</feature>
<evidence type="ECO:0000256" key="14">
    <source>
        <dbReference type="SAM" id="Phobius"/>
    </source>
</evidence>
<dbReference type="Gene3D" id="1.10.287.130">
    <property type="match status" value="1"/>
</dbReference>
<evidence type="ECO:0000256" key="2">
    <source>
        <dbReference type="ARBA" id="ARBA00004651"/>
    </source>
</evidence>
<dbReference type="InterPro" id="IPR050398">
    <property type="entry name" value="HssS/ArlS-like"/>
</dbReference>
<evidence type="ECO:0000256" key="3">
    <source>
        <dbReference type="ARBA" id="ARBA00012438"/>
    </source>
</evidence>
<dbReference type="CDD" id="cd06225">
    <property type="entry name" value="HAMP"/>
    <property type="match status" value="1"/>
</dbReference>
<dbReference type="InterPro" id="IPR003661">
    <property type="entry name" value="HisK_dim/P_dom"/>
</dbReference>
<protein>
    <recommendedName>
        <fullName evidence="3">histidine kinase</fullName>
        <ecNumber evidence="3">2.7.13.3</ecNumber>
    </recommendedName>
</protein>
<keyword evidence="7 14" id="KW-0812">Transmembrane</keyword>
<dbReference type="CDD" id="cd00082">
    <property type="entry name" value="HisKA"/>
    <property type="match status" value="1"/>
</dbReference>
<feature type="transmembrane region" description="Helical" evidence="14">
    <location>
        <begin position="248"/>
        <end position="267"/>
    </location>
</feature>
<dbReference type="EC" id="2.7.13.3" evidence="3"/>
<keyword evidence="10" id="KW-0067">ATP-binding</keyword>
<dbReference type="SUPFAM" id="SSF55874">
    <property type="entry name" value="ATPase domain of HSP90 chaperone/DNA topoisomerase II/histidine kinase"/>
    <property type="match status" value="1"/>
</dbReference>
<dbReference type="InterPro" id="IPR036097">
    <property type="entry name" value="HisK_dim/P_sf"/>
</dbReference>
<keyword evidence="4" id="KW-1003">Cell membrane</keyword>
<dbReference type="EMBL" id="CCRF01000038">
    <property type="protein sequence ID" value="CEE00914.1"/>
    <property type="molecule type" value="Genomic_DNA"/>
</dbReference>
<keyword evidence="5" id="KW-0597">Phosphoprotein</keyword>
<evidence type="ECO:0000256" key="1">
    <source>
        <dbReference type="ARBA" id="ARBA00000085"/>
    </source>
</evidence>
<dbReference type="GO" id="GO:0005524">
    <property type="term" value="F:ATP binding"/>
    <property type="evidence" value="ECO:0007669"/>
    <property type="project" value="UniProtKB-KW"/>
</dbReference>
<evidence type="ECO:0000256" key="11">
    <source>
        <dbReference type="ARBA" id="ARBA00022989"/>
    </source>
</evidence>
<dbReference type="Pfam" id="PF02518">
    <property type="entry name" value="HATPase_c"/>
    <property type="match status" value="1"/>
</dbReference>
<reference evidence="17 18" key="1">
    <citation type="submission" date="2014-07" db="EMBL/GenBank/DDBJ databases">
        <authorList>
            <person name="Wibberg Daniel"/>
        </authorList>
    </citation>
    <scope>NUCLEOTIDE SEQUENCE [LARGE SCALE GENOMIC DNA]</scope>
</reference>
<dbReference type="GO" id="GO:0005886">
    <property type="term" value="C:plasma membrane"/>
    <property type="evidence" value="ECO:0007669"/>
    <property type="project" value="UniProtKB-SubCell"/>
</dbReference>
<dbReference type="Gene3D" id="3.30.565.10">
    <property type="entry name" value="Histidine kinase-like ATPase, C-terminal domain"/>
    <property type="match status" value="1"/>
</dbReference>
<keyword evidence="11 14" id="KW-1133">Transmembrane helix</keyword>
<evidence type="ECO:0000256" key="5">
    <source>
        <dbReference type="ARBA" id="ARBA00022553"/>
    </source>
</evidence>
<keyword evidence="8" id="KW-0547">Nucleotide-binding</keyword>
<dbReference type="InterPro" id="IPR003660">
    <property type="entry name" value="HAMP_dom"/>
</dbReference>
<gene>
    <name evidence="17" type="ORF">BT1A1_1082</name>
</gene>
<evidence type="ECO:0000256" key="12">
    <source>
        <dbReference type="ARBA" id="ARBA00023012"/>
    </source>
</evidence>
<keyword evidence="9 17" id="KW-0418">Kinase</keyword>
<dbReference type="InterPro" id="IPR005467">
    <property type="entry name" value="His_kinase_dom"/>
</dbReference>
<feature type="transmembrane region" description="Helical" evidence="14">
    <location>
        <begin position="376"/>
        <end position="402"/>
    </location>
</feature>
<evidence type="ECO:0000256" key="4">
    <source>
        <dbReference type="ARBA" id="ARBA00022475"/>
    </source>
</evidence>
<dbReference type="PROSITE" id="PS50885">
    <property type="entry name" value="HAMP"/>
    <property type="match status" value="1"/>
</dbReference>
<evidence type="ECO:0000259" key="16">
    <source>
        <dbReference type="PROSITE" id="PS50885"/>
    </source>
</evidence>
<dbReference type="Pfam" id="PF00672">
    <property type="entry name" value="HAMP"/>
    <property type="match status" value="1"/>
</dbReference>
<comment type="catalytic activity">
    <reaction evidence="1">
        <text>ATP + protein L-histidine = ADP + protein N-phospho-L-histidine.</text>
        <dbReference type="EC" id="2.7.13.3"/>
    </reaction>
</comment>
<dbReference type="InterPro" id="IPR036890">
    <property type="entry name" value="HATPase_C_sf"/>
</dbReference>
<accession>A0A090KQJ5</accession>
<keyword evidence="13 14" id="KW-0472">Membrane</keyword>
<feature type="transmembrane region" description="Helical" evidence="14">
    <location>
        <begin position="12"/>
        <end position="33"/>
    </location>
</feature>
<evidence type="ECO:0000259" key="15">
    <source>
        <dbReference type="PROSITE" id="PS50109"/>
    </source>
</evidence>
<dbReference type="AlphaFoldDB" id="A0A090KQJ5"/>
<feature type="domain" description="Histidine kinase" evidence="15">
    <location>
        <begin position="469"/>
        <end position="682"/>
    </location>
</feature>
<evidence type="ECO:0000313" key="17">
    <source>
        <dbReference type="EMBL" id="CEE00914.1"/>
    </source>
</evidence>
<feature type="domain" description="HAMP" evidence="16">
    <location>
        <begin position="409"/>
        <end position="454"/>
    </location>
</feature>
<keyword evidence="12" id="KW-0902">Two-component regulatory system</keyword>
<dbReference type="GO" id="GO:0000155">
    <property type="term" value="F:phosphorelay sensor kinase activity"/>
    <property type="evidence" value="ECO:0007669"/>
    <property type="project" value="InterPro"/>
</dbReference>
<dbReference type="SMART" id="SM00388">
    <property type="entry name" value="HisKA"/>
    <property type="match status" value="1"/>
</dbReference>